<feature type="domain" description="Ubiquitin-like" evidence="2">
    <location>
        <begin position="1"/>
        <end position="72"/>
    </location>
</feature>
<dbReference type="FunFam" id="1.10.8.10:FF:000003">
    <property type="entry name" value="UV excision repair protein RAD23 homolog"/>
    <property type="match status" value="1"/>
</dbReference>
<dbReference type="SUPFAM" id="SSF46934">
    <property type="entry name" value="UBA-like"/>
    <property type="match status" value="1"/>
</dbReference>
<dbReference type="GO" id="GO:0043161">
    <property type="term" value="P:proteasome-mediated ubiquitin-dependent protein catabolic process"/>
    <property type="evidence" value="ECO:0007669"/>
    <property type="project" value="InterPro"/>
</dbReference>
<dbReference type="Pfam" id="PF09280">
    <property type="entry name" value="XPC-binding"/>
    <property type="match status" value="1"/>
</dbReference>
<protein>
    <recommendedName>
        <fullName evidence="5">UV excision repair protein RAD23</fullName>
    </recommendedName>
</protein>
<dbReference type="GO" id="GO:0070628">
    <property type="term" value="F:proteasome binding"/>
    <property type="evidence" value="ECO:0007669"/>
    <property type="project" value="TreeGrafter"/>
</dbReference>
<evidence type="ECO:0000313" key="4">
    <source>
        <dbReference type="Proteomes" id="UP000091820"/>
    </source>
</evidence>
<dbReference type="Gene3D" id="1.10.8.10">
    <property type="entry name" value="DNA helicase RuvA subunit, C-terminal domain"/>
    <property type="match status" value="1"/>
</dbReference>
<dbReference type="EnsemblMetazoa" id="GBRI026110-RA">
    <property type="protein sequence ID" value="GBRI026110-PA"/>
    <property type="gene ID" value="GBRI026110"/>
</dbReference>
<dbReference type="GO" id="GO:0005829">
    <property type="term" value="C:cytosol"/>
    <property type="evidence" value="ECO:0007669"/>
    <property type="project" value="TreeGrafter"/>
</dbReference>
<dbReference type="SMART" id="SM00165">
    <property type="entry name" value="UBA"/>
    <property type="match status" value="1"/>
</dbReference>
<dbReference type="InterPro" id="IPR000626">
    <property type="entry name" value="Ubiquitin-like_dom"/>
</dbReference>
<evidence type="ECO:0000259" key="1">
    <source>
        <dbReference type="PROSITE" id="PS50030"/>
    </source>
</evidence>
<reference evidence="3" key="2">
    <citation type="submission" date="2020-05" db="UniProtKB">
        <authorList>
            <consortium name="EnsemblMetazoa"/>
        </authorList>
    </citation>
    <scope>IDENTIFICATION</scope>
    <source>
        <strain evidence="3">IAEA</strain>
    </source>
</reference>
<dbReference type="InterPro" id="IPR009060">
    <property type="entry name" value="UBA-like_sf"/>
</dbReference>
<dbReference type="GO" id="GO:0006289">
    <property type="term" value="P:nucleotide-excision repair"/>
    <property type="evidence" value="ECO:0007669"/>
    <property type="project" value="InterPro"/>
</dbReference>
<dbReference type="STRING" id="37001.A0A1A9WNH2"/>
<dbReference type="Pfam" id="PF00627">
    <property type="entry name" value="UBA"/>
    <property type="match status" value="1"/>
</dbReference>
<evidence type="ECO:0000313" key="3">
    <source>
        <dbReference type="EnsemblMetazoa" id="GBRI026110-PA"/>
    </source>
</evidence>
<dbReference type="Gene3D" id="1.10.10.540">
    <property type="entry name" value="XPC-binding domain"/>
    <property type="match status" value="1"/>
</dbReference>
<dbReference type="Gene3D" id="3.10.20.90">
    <property type="entry name" value="Phosphatidylinositol 3-kinase Catalytic Subunit, Chain A, domain 1"/>
    <property type="match status" value="1"/>
</dbReference>
<dbReference type="InterPro" id="IPR015360">
    <property type="entry name" value="XPC-bd"/>
</dbReference>
<dbReference type="InterPro" id="IPR036353">
    <property type="entry name" value="XPC-bd_sf"/>
</dbReference>
<dbReference type="SUPFAM" id="SSF101238">
    <property type="entry name" value="XPC-binding domain"/>
    <property type="match status" value="1"/>
</dbReference>
<dbReference type="GO" id="GO:0003684">
    <property type="term" value="F:damaged DNA binding"/>
    <property type="evidence" value="ECO:0007669"/>
    <property type="project" value="InterPro"/>
</dbReference>
<dbReference type="CDD" id="cd01805">
    <property type="entry name" value="Ubl_Rad23"/>
    <property type="match status" value="1"/>
</dbReference>
<sequence>MKLQIKTLNQNLLIVDIEPSQTVFDLKKELSLYPDVGVQPEFQKLIYAGKILNNQDQLKTCNIDIKKFLVVMTLKQPLAKGPLNENKVPIEGASNITTASVEPILPNSGESPIADTASAMETSLLHPDKNQLVEQIVNMGYEEIDVRRALEASFDNPERAIEYLIEGIPISNPNETALPDEDSEDSELSMYEMIRADSSFQFLQSTLEHNPELVSAAIQQADDSNPALLNSVGYNQQDILNMLANVVNTDVNEGGEQVSEEDSADDEF</sequence>
<dbReference type="GO" id="GO:0031593">
    <property type="term" value="F:polyubiquitin modification-dependent protein binding"/>
    <property type="evidence" value="ECO:0007669"/>
    <property type="project" value="TreeGrafter"/>
</dbReference>
<name>A0A1A9WNH2_9MUSC</name>
<dbReference type="InterPro" id="IPR015940">
    <property type="entry name" value="UBA"/>
</dbReference>
<dbReference type="AlphaFoldDB" id="A0A1A9WNH2"/>
<dbReference type="PROSITE" id="PS50030">
    <property type="entry name" value="UBA"/>
    <property type="match status" value="1"/>
</dbReference>
<dbReference type="VEuPathDB" id="VectorBase:GBRI026110"/>
<proteinExistence type="predicted"/>
<evidence type="ECO:0000259" key="2">
    <source>
        <dbReference type="PROSITE" id="PS50053"/>
    </source>
</evidence>
<accession>A0A1A9WNH2</accession>
<dbReference type="SUPFAM" id="SSF54236">
    <property type="entry name" value="Ubiquitin-like"/>
    <property type="match status" value="1"/>
</dbReference>
<feature type="domain" description="UBA" evidence="1">
    <location>
        <begin position="126"/>
        <end position="167"/>
    </location>
</feature>
<dbReference type="PANTHER" id="PTHR10621">
    <property type="entry name" value="UV EXCISION REPAIR PROTEIN RAD23"/>
    <property type="match status" value="1"/>
</dbReference>
<dbReference type="InterPro" id="IPR029071">
    <property type="entry name" value="Ubiquitin-like_domsf"/>
</dbReference>
<organism evidence="3 4">
    <name type="scientific">Glossina brevipalpis</name>
    <dbReference type="NCBI Taxonomy" id="37001"/>
    <lineage>
        <taxon>Eukaryota</taxon>
        <taxon>Metazoa</taxon>
        <taxon>Ecdysozoa</taxon>
        <taxon>Arthropoda</taxon>
        <taxon>Hexapoda</taxon>
        <taxon>Insecta</taxon>
        <taxon>Pterygota</taxon>
        <taxon>Neoptera</taxon>
        <taxon>Endopterygota</taxon>
        <taxon>Diptera</taxon>
        <taxon>Brachycera</taxon>
        <taxon>Muscomorpha</taxon>
        <taxon>Hippoboscoidea</taxon>
        <taxon>Glossinidae</taxon>
        <taxon>Glossina</taxon>
    </lineage>
</organism>
<dbReference type="PROSITE" id="PS50053">
    <property type="entry name" value="UBIQUITIN_2"/>
    <property type="match status" value="1"/>
</dbReference>
<evidence type="ECO:0008006" key="5">
    <source>
        <dbReference type="Google" id="ProtNLM"/>
    </source>
</evidence>
<dbReference type="Pfam" id="PF00240">
    <property type="entry name" value="ubiquitin"/>
    <property type="match status" value="1"/>
</dbReference>
<dbReference type="SMART" id="SM00213">
    <property type="entry name" value="UBQ"/>
    <property type="match status" value="1"/>
</dbReference>
<reference evidence="4" key="1">
    <citation type="submission" date="2014-03" db="EMBL/GenBank/DDBJ databases">
        <authorList>
            <person name="Aksoy S."/>
            <person name="Warren W."/>
            <person name="Wilson R.K."/>
        </authorList>
    </citation>
    <scope>NUCLEOTIDE SEQUENCE [LARGE SCALE GENOMIC DNA]</scope>
    <source>
        <strain evidence="4">IAEA</strain>
    </source>
</reference>
<dbReference type="PANTHER" id="PTHR10621:SF0">
    <property type="entry name" value="UV EXCISION REPAIR PROTEIN RAD23"/>
    <property type="match status" value="1"/>
</dbReference>
<dbReference type="GO" id="GO:0005654">
    <property type="term" value="C:nucleoplasm"/>
    <property type="evidence" value="ECO:0007669"/>
    <property type="project" value="TreeGrafter"/>
</dbReference>
<dbReference type="Proteomes" id="UP000091820">
    <property type="component" value="Unassembled WGS sequence"/>
</dbReference>
<keyword evidence="4" id="KW-1185">Reference proteome</keyword>
<dbReference type="GO" id="GO:0043130">
    <property type="term" value="F:ubiquitin binding"/>
    <property type="evidence" value="ECO:0007669"/>
    <property type="project" value="TreeGrafter"/>
</dbReference>